<evidence type="ECO:0000259" key="10">
    <source>
        <dbReference type="SMART" id="SM00977"/>
    </source>
</evidence>
<dbReference type="InterPro" id="IPR012094">
    <property type="entry name" value="tRNA_Ile_lys_synt"/>
</dbReference>
<dbReference type="InterPro" id="IPR012796">
    <property type="entry name" value="Lysidine-tRNA-synth_C"/>
</dbReference>
<dbReference type="InterPro" id="IPR014729">
    <property type="entry name" value="Rossmann-like_a/b/a_fold"/>
</dbReference>
<dbReference type="Pfam" id="PF11734">
    <property type="entry name" value="TilS_C"/>
    <property type="match status" value="1"/>
</dbReference>
<keyword evidence="2 8" id="KW-0963">Cytoplasm</keyword>
<keyword evidence="12" id="KW-1185">Reference proteome</keyword>
<dbReference type="EC" id="6.3.4.19" evidence="8"/>
<dbReference type="GO" id="GO:0005524">
    <property type="term" value="F:ATP binding"/>
    <property type="evidence" value="ECO:0007669"/>
    <property type="project" value="UniProtKB-UniRule"/>
</dbReference>
<dbReference type="HAMAP" id="MF_01161">
    <property type="entry name" value="tRNA_Ile_lys_synt"/>
    <property type="match status" value="1"/>
</dbReference>
<comment type="catalytic activity">
    <reaction evidence="7 8">
        <text>cytidine(34) in tRNA(Ile2) + L-lysine + ATP = lysidine(34) in tRNA(Ile2) + AMP + diphosphate + H(+)</text>
        <dbReference type="Rhea" id="RHEA:43744"/>
        <dbReference type="Rhea" id="RHEA-COMP:10625"/>
        <dbReference type="Rhea" id="RHEA-COMP:10670"/>
        <dbReference type="ChEBI" id="CHEBI:15378"/>
        <dbReference type="ChEBI" id="CHEBI:30616"/>
        <dbReference type="ChEBI" id="CHEBI:32551"/>
        <dbReference type="ChEBI" id="CHEBI:33019"/>
        <dbReference type="ChEBI" id="CHEBI:82748"/>
        <dbReference type="ChEBI" id="CHEBI:83665"/>
        <dbReference type="ChEBI" id="CHEBI:456215"/>
        <dbReference type="EC" id="6.3.4.19"/>
    </reaction>
</comment>
<feature type="region of interest" description="Disordered" evidence="9">
    <location>
        <begin position="316"/>
        <end position="337"/>
    </location>
</feature>
<dbReference type="NCBIfam" id="TIGR02432">
    <property type="entry name" value="lysidine_TilS_N"/>
    <property type="match status" value="1"/>
</dbReference>
<dbReference type="Pfam" id="PF09179">
    <property type="entry name" value="TilS"/>
    <property type="match status" value="1"/>
</dbReference>
<accession>A0A7C9PGS3</accession>
<reference evidence="11 12" key="1">
    <citation type="submission" date="2020-02" db="EMBL/GenBank/DDBJ databases">
        <title>Ideonella bacterium strain TBM-1.</title>
        <authorList>
            <person name="Chen W.-M."/>
        </authorList>
    </citation>
    <scope>NUCLEOTIDE SEQUENCE [LARGE SCALE GENOMIC DNA]</scope>
    <source>
        <strain evidence="11 12">TBM-1</strain>
    </source>
</reference>
<dbReference type="SUPFAM" id="SSF52402">
    <property type="entry name" value="Adenine nucleotide alpha hydrolases-like"/>
    <property type="match status" value="1"/>
</dbReference>
<keyword evidence="5 8" id="KW-0547">Nucleotide-binding</keyword>
<dbReference type="SUPFAM" id="SSF82829">
    <property type="entry name" value="MesJ substrate recognition domain-like"/>
    <property type="match status" value="1"/>
</dbReference>
<dbReference type="SUPFAM" id="SSF56037">
    <property type="entry name" value="PheT/TilS domain"/>
    <property type="match status" value="1"/>
</dbReference>
<feature type="domain" description="Lysidine-tRNA(Ile) synthetase C-terminal" evidence="10">
    <location>
        <begin position="370"/>
        <end position="446"/>
    </location>
</feature>
<dbReference type="EMBL" id="JAAGOH010000004">
    <property type="protein sequence ID" value="NDY90634.1"/>
    <property type="molecule type" value="Genomic_DNA"/>
</dbReference>
<evidence type="ECO:0000256" key="2">
    <source>
        <dbReference type="ARBA" id="ARBA00022490"/>
    </source>
</evidence>
<organism evidence="11 12">
    <name type="scientific">Ideonella livida</name>
    <dbReference type="NCBI Taxonomy" id="2707176"/>
    <lineage>
        <taxon>Bacteria</taxon>
        <taxon>Pseudomonadati</taxon>
        <taxon>Pseudomonadota</taxon>
        <taxon>Betaproteobacteria</taxon>
        <taxon>Burkholderiales</taxon>
        <taxon>Sphaerotilaceae</taxon>
        <taxon>Ideonella</taxon>
    </lineage>
</organism>
<evidence type="ECO:0000313" key="11">
    <source>
        <dbReference type="EMBL" id="NDY90634.1"/>
    </source>
</evidence>
<dbReference type="RefSeq" id="WP_163456485.1">
    <property type="nucleotide sequence ID" value="NZ_JAAGOH010000004.1"/>
</dbReference>
<comment type="domain">
    <text evidence="8">The N-terminal region contains the highly conserved SGGXDS motif, predicted to be a P-loop motif involved in ATP binding.</text>
</comment>
<dbReference type="CDD" id="cd01992">
    <property type="entry name" value="TilS_N"/>
    <property type="match status" value="1"/>
</dbReference>
<dbReference type="AlphaFoldDB" id="A0A7C9PGS3"/>
<dbReference type="Gene3D" id="3.40.50.620">
    <property type="entry name" value="HUPs"/>
    <property type="match status" value="1"/>
</dbReference>
<dbReference type="GO" id="GO:0005737">
    <property type="term" value="C:cytoplasm"/>
    <property type="evidence" value="ECO:0007669"/>
    <property type="project" value="UniProtKB-SubCell"/>
</dbReference>
<dbReference type="GO" id="GO:0006400">
    <property type="term" value="P:tRNA modification"/>
    <property type="evidence" value="ECO:0007669"/>
    <property type="project" value="UniProtKB-UniRule"/>
</dbReference>
<feature type="compositionally biased region" description="Low complexity" evidence="9">
    <location>
        <begin position="316"/>
        <end position="329"/>
    </location>
</feature>
<evidence type="ECO:0000256" key="5">
    <source>
        <dbReference type="ARBA" id="ARBA00022741"/>
    </source>
</evidence>
<evidence type="ECO:0000256" key="7">
    <source>
        <dbReference type="ARBA" id="ARBA00048539"/>
    </source>
</evidence>
<dbReference type="NCBIfam" id="TIGR02433">
    <property type="entry name" value="lysidine_TilS_C"/>
    <property type="match status" value="1"/>
</dbReference>
<dbReference type="InterPro" id="IPR015262">
    <property type="entry name" value="tRNA_Ile_lys_synt_subst-bd"/>
</dbReference>
<evidence type="ECO:0000256" key="9">
    <source>
        <dbReference type="SAM" id="MobiDB-lite"/>
    </source>
</evidence>
<comment type="similarity">
    <text evidence="8">Belongs to the tRNA(Ile)-lysidine synthase family.</text>
</comment>
<dbReference type="Pfam" id="PF01171">
    <property type="entry name" value="ATP_bind_3"/>
    <property type="match status" value="1"/>
</dbReference>
<evidence type="ECO:0000256" key="8">
    <source>
        <dbReference type="HAMAP-Rule" id="MF_01161"/>
    </source>
</evidence>
<keyword evidence="3 8" id="KW-0436">Ligase</keyword>
<dbReference type="GO" id="GO:0032267">
    <property type="term" value="F:tRNA(Ile)-lysidine synthase activity"/>
    <property type="evidence" value="ECO:0007669"/>
    <property type="project" value="UniProtKB-EC"/>
</dbReference>
<dbReference type="Proteomes" id="UP000484255">
    <property type="component" value="Unassembled WGS sequence"/>
</dbReference>
<evidence type="ECO:0000256" key="3">
    <source>
        <dbReference type="ARBA" id="ARBA00022598"/>
    </source>
</evidence>
<feature type="binding site" evidence="8">
    <location>
        <begin position="4"/>
        <end position="9"/>
    </location>
    <ligand>
        <name>ATP</name>
        <dbReference type="ChEBI" id="CHEBI:30616"/>
    </ligand>
</feature>
<keyword evidence="6 8" id="KW-0067">ATP-binding</keyword>
<comment type="subcellular location">
    <subcellularLocation>
        <location evidence="1 8">Cytoplasm</location>
    </subcellularLocation>
</comment>
<protein>
    <recommendedName>
        <fullName evidence="8">tRNA(Ile)-lysidine synthase</fullName>
        <ecNumber evidence="8">6.3.4.19</ecNumber>
    </recommendedName>
    <alternativeName>
        <fullName evidence="8">tRNA(Ile)-2-lysyl-cytidine synthase</fullName>
    </alternativeName>
    <alternativeName>
        <fullName evidence="8">tRNA(Ile)-lysidine synthetase</fullName>
    </alternativeName>
</protein>
<evidence type="ECO:0000313" key="12">
    <source>
        <dbReference type="Proteomes" id="UP000484255"/>
    </source>
</evidence>
<keyword evidence="4 8" id="KW-0819">tRNA processing</keyword>
<name>A0A7C9PGS3_9BURK</name>
<evidence type="ECO:0000256" key="6">
    <source>
        <dbReference type="ARBA" id="ARBA00022840"/>
    </source>
</evidence>
<dbReference type="PANTHER" id="PTHR43033">
    <property type="entry name" value="TRNA(ILE)-LYSIDINE SYNTHASE-RELATED"/>
    <property type="match status" value="1"/>
</dbReference>
<dbReference type="InterPro" id="IPR011063">
    <property type="entry name" value="TilS/TtcA_N"/>
</dbReference>
<dbReference type="PANTHER" id="PTHR43033:SF1">
    <property type="entry name" value="TRNA(ILE)-LYSIDINE SYNTHASE-RELATED"/>
    <property type="match status" value="1"/>
</dbReference>
<dbReference type="InterPro" id="IPR012795">
    <property type="entry name" value="tRNA_Ile_lys_synt_N"/>
</dbReference>
<gene>
    <name evidence="8 11" type="primary">tilS</name>
    <name evidence="11" type="ORF">G3A44_05415</name>
</gene>
<dbReference type="SMART" id="SM00977">
    <property type="entry name" value="TilS_C"/>
    <property type="match status" value="1"/>
</dbReference>
<proteinExistence type="inferred from homology"/>
<sequence>MALSGGRDSTALAHTLARLGRAHGFDVHALHVHHGLQPLADVWVSHLRRQLGGWRRRGLPVYLHVLHAVGQPGPGQSVEHWAREQRYEALSRKARELGCGAVWLAHHRQDQGESVLLQLLRASVSGTGGMRTVATHHGMTWLRPWLDQPRDRITAYVRRWQLAWVEDPTNVAASAGPSHARSRLRTLVWPQLEAAFPGVEVQLARAAQAMRQAADLVEEVSRADLAVCLWPNSGVPESQADLSLGPWLTLSPLRRAASLRLWLGMRLGRTPPQVWLEVVLAGLTRSAAKGGIRWPLPGDAGRFLWCHQGRLGLASGSASGEPGGAAASPDRTAEPAPRVPGCHVLAHWGGALHLEPVQAQGLPWSLLERLWLSARQGGEQFQLHPGGLPRSLKKQFQARGVPAWARGGPLLKLGPQGGAPVVFAPGLGVDARFMATAQTPQCRVEWIPYPVGSGKPPGAG</sequence>
<evidence type="ECO:0000256" key="1">
    <source>
        <dbReference type="ARBA" id="ARBA00004496"/>
    </source>
</evidence>
<comment type="caution">
    <text evidence="11">The sequence shown here is derived from an EMBL/GenBank/DDBJ whole genome shotgun (WGS) entry which is preliminary data.</text>
</comment>
<comment type="function">
    <text evidence="8">Ligates lysine onto the cytidine present at position 34 of the AUA codon-specific tRNA(Ile) that contains the anticodon CAU, in an ATP-dependent manner. Cytidine is converted to lysidine, thus changing the amino acid specificity of the tRNA from methionine to isoleucine.</text>
</comment>
<evidence type="ECO:0000256" key="4">
    <source>
        <dbReference type="ARBA" id="ARBA00022694"/>
    </source>
</evidence>